<dbReference type="Proteomes" id="UP000240883">
    <property type="component" value="Unassembled WGS sequence"/>
</dbReference>
<evidence type="ECO:0000313" key="7">
    <source>
        <dbReference type="Proteomes" id="UP000240883"/>
    </source>
</evidence>
<feature type="region of interest" description="Disordered" evidence="4">
    <location>
        <begin position="212"/>
        <end position="236"/>
    </location>
</feature>
<evidence type="ECO:0000313" key="6">
    <source>
        <dbReference type="EMBL" id="PSN71468.1"/>
    </source>
</evidence>
<keyword evidence="5" id="KW-0812">Transmembrane</keyword>
<keyword evidence="5" id="KW-1133">Transmembrane helix</keyword>
<comment type="similarity">
    <text evidence="3">Belongs to the ustYa family.</text>
</comment>
<dbReference type="GO" id="GO:0016491">
    <property type="term" value="F:oxidoreductase activity"/>
    <property type="evidence" value="ECO:0007669"/>
    <property type="project" value="UniProtKB-KW"/>
</dbReference>
<dbReference type="Pfam" id="PF11807">
    <property type="entry name" value="UstYa"/>
    <property type="match status" value="1"/>
</dbReference>
<sequence>MYSLNQYRYKILPNGFTRKASEHKIYHSVLSILLIFFGILCFNLGRVSKGYSLAKTEPSLRLVEINFQYERLFGSRPSPESDYAWLHLFPSGAGFFNHPTLATKRSAFSTFHQLHCLDGLRHGYWELYDANTSGKKLNETEIPLMARPPHIRHCIDLLRQALMCRPDLTIEEKDEELGGVSGFGTTHKCHDWDQLVSWTRKWQDWGVDKNQDSERVVQGHSHHHDQSHQIISEESG</sequence>
<keyword evidence="5" id="KW-0472">Membrane</keyword>
<evidence type="ECO:0000256" key="5">
    <source>
        <dbReference type="SAM" id="Phobius"/>
    </source>
</evidence>
<feature type="transmembrane region" description="Helical" evidence="5">
    <location>
        <begin position="25"/>
        <end position="45"/>
    </location>
</feature>
<evidence type="ECO:0000256" key="1">
    <source>
        <dbReference type="ARBA" id="ARBA00004685"/>
    </source>
</evidence>
<dbReference type="GO" id="GO:0043386">
    <property type="term" value="P:mycotoxin biosynthetic process"/>
    <property type="evidence" value="ECO:0007669"/>
    <property type="project" value="InterPro"/>
</dbReference>
<evidence type="ECO:0000256" key="4">
    <source>
        <dbReference type="SAM" id="MobiDB-lite"/>
    </source>
</evidence>
<keyword evidence="2" id="KW-0560">Oxidoreductase</keyword>
<dbReference type="EMBL" id="KZ678131">
    <property type="protein sequence ID" value="PSN71468.1"/>
    <property type="molecule type" value="Genomic_DNA"/>
</dbReference>
<keyword evidence="7" id="KW-1185">Reference proteome</keyword>
<comment type="pathway">
    <text evidence="1">Mycotoxin biosynthesis.</text>
</comment>
<gene>
    <name evidence="6" type="ORF">BS50DRAFT_570825</name>
</gene>
<dbReference type="STRING" id="1448308.A0A2T2P2A0"/>
<dbReference type="InterPro" id="IPR021765">
    <property type="entry name" value="UstYa-like"/>
</dbReference>
<dbReference type="PANTHER" id="PTHR33365">
    <property type="entry name" value="YALI0B05434P"/>
    <property type="match status" value="1"/>
</dbReference>
<organism evidence="6 7">
    <name type="scientific">Corynespora cassiicola Philippines</name>
    <dbReference type="NCBI Taxonomy" id="1448308"/>
    <lineage>
        <taxon>Eukaryota</taxon>
        <taxon>Fungi</taxon>
        <taxon>Dikarya</taxon>
        <taxon>Ascomycota</taxon>
        <taxon>Pezizomycotina</taxon>
        <taxon>Dothideomycetes</taxon>
        <taxon>Pleosporomycetidae</taxon>
        <taxon>Pleosporales</taxon>
        <taxon>Corynesporascaceae</taxon>
        <taxon>Corynespora</taxon>
    </lineage>
</organism>
<dbReference type="AlphaFoldDB" id="A0A2T2P2A0"/>
<reference evidence="6 7" key="1">
    <citation type="journal article" date="2018" name="Front. Microbiol.">
        <title>Genome-Wide Analysis of Corynespora cassiicola Leaf Fall Disease Putative Effectors.</title>
        <authorList>
            <person name="Lopez D."/>
            <person name="Ribeiro S."/>
            <person name="Label P."/>
            <person name="Fumanal B."/>
            <person name="Venisse J.S."/>
            <person name="Kohler A."/>
            <person name="de Oliveira R.R."/>
            <person name="Labutti K."/>
            <person name="Lipzen A."/>
            <person name="Lail K."/>
            <person name="Bauer D."/>
            <person name="Ohm R.A."/>
            <person name="Barry K.W."/>
            <person name="Spatafora J."/>
            <person name="Grigoriev I.V."/>
            <person name="Martin F.M."/>
            <person name="Pujade-Renaud V."/>
        </authorList>
    </citation>
    <scope>NUCLEOTIDE SEQUENCE [LARGE SCALE GENOMIC DNA]</scope>
    <source>
        <strain evidence="6 7">Philippines</strain>
    </source>
</reference>
<dbReference type="OrthoDB" id="3687641at2759"/>
<protein>
    <submittedName>
        <fullName evidence="6">Uncharacterized protein</fullName>
    </submittedName>
</protein>
<evidence type="ECO:0000256" key="3">
    <source>
        <dbReference type="ARBA" id="ARBA00035112"/>
    </source>
</evidence>
<name>A0A2T2P2A0_CORCC</name>
<dbReference type="PANTHER" id="PTHR33365:SF11">
    <property type="entry name" value="TAT PATHWAY SIGNAL SEQUENCE"/>
    <property type="match status" value="1"/>
</dbReference>
<accession>A0A2T2P2A0</accession>
<evidence type="ECO:0000256" key="2">
    <source>
        <dbReference type="ARBA" id="ARBA00023002"/>
    </source>
</evidence>
<proteinExistence type="inferred from homology"/>